<name>A0A8H5HSV2_9AGAR</name>
<feature type="region of interest" description="Disordered" evidence="1">
    <location>
        <begin position="330"/>
        <end position="379"/>
    </location>
</feature>
<comment type="caution">
    <text evidence="3">The sequence shown here is derived from an EMBL/GenBank/DDBJ whole genome shotgun (WGS) entry which is preliminary data.</text>
</comment>
<evidence type="ECO:0000313" key="3">
    <source>
        <dbReference type="EMBL" id="KAF5388902.1"/>
    </source>
</evidence>
<keyword evidence="2" id="KW-0472">Membrane</keyword>
<dbReference type="Proteomes" id="UP000518752">
    <property type="component" value="Unassembled WGS sequence"/>
</dbReference>
<feature type="region of interest" description="Disordered" evidence="1">
    <location>
        <begin position="443"/>
        <end position="487"/>
    </location>
</feature>
<keyword evidence="2" id="KW-0812">Transmembrane</keyword>
<feature type="compositionally biased region" description="Polar residues" evidence="1">
    <location>
        <begin position="452"/>
        <end position="469"/>
    </location>
</feature>
<reference evidence="3 4" key="1">
    <citation type="journal article" date="2020" name="ISME J.">
        <title>Uncovering the hidden diversity of litter-decomposition mechanisms in mushroom-forming fungi.</title>
        <authorList>
            <person name="Floudas D."/>
            <person name="Bentzer J."/>
            <person name="Ahren D."/>
            <person name="Johansson T."/>
            <person name="Persson P."/>
            <person name="Tunlid A."/>
        </authorList>
    </citation>
    <scope>NUCLEOTIDE SEQUENCE [LARGE SCALE GENOMIC DNA]</scope>
    <source>
        <strain evidence="3 4">CBS 406.79</strain>
    </source>
</reference>
<dbReference type="OrthoDB" id="3263215at2759"/>
<keyword evidence="4" id="KW-1185">Reference proteome</keyword>
<feature type="transmembrane region" description="Helical" evidence="2">
    <location>
        <begin position="253"/>
        <end position="274"/>
    </location>
</feature>
<gene>
    <name evidence="3" type="ORF">D9757_005078</name>
</gene>
<proteinExistence type="predicted"/>
<organism evidence="3 4">
    <name type="scientific">Collybiopsis confluens</name>
    <dbReference type="NCBI Taxonomy" id="2823264"/>
    <lineage>
        <taxon>Eukaryota</taxon>
        <taxon>Fungi</taxon>
        <taxon>Dikarya</taxon>
        <taxon>Basidiomycota</taxon>
        <taxon>Agaricomycotina</taxon>
        <taxon>Agaricomycetes</taxon>
        <taxon>Agaricomycetidae</taxon>
        <taxon>Agaricales</taxon>
        <taxon>Marasmiineae</taxon>
        <taxon>Omphalotaceae</taxon>
        <taxon>Collybiopsis</taxon>
    </lineage>
</organism>
<feature type="compositionally biased region" description="Polar residues" evidence="1">
    <location>
        <begin position="330"/>
        <end position="350"/>
    </location>
</feature>
<dbReference type="AlphaFoldDB" id="A0A8H5HSV2"/>
<evidence type="ECO:0000313" key="4">
    <source>
        <dbReference type="Proteomes" id="UP000518752"/>
    </source>
</evidence>
<protein>
    <submittedName>
        <fullName evidence="3">Uncharacterized protein</fullName>
    </submittedName>
</protein>
<accession>A0A8H5HSV2</accession>
<keyword evidence="2" id="KW-1133">Transmembrane helix</keyword>
<dbReference type="EMBL" id="JAACJN010000025">
    <property type="protein sequence ID" value="KAF5388902.1"/>
    <property type="molecule type" value="Genomic_DNA"/>
</dbReference>
<evidence type="ECO:0000256" key="2">
    <source>
        <dbReference type="SAM" id="Phobius"/>
    </source>
</evidence>
<evidence type="ECO:0000256" key="1">
    <source>
        <dbReference type="SAM" id="MobiDB-lite"/>
    </source>
</evidence>
<sequence>MFFRTVEHAPRLYSGLLCPSRMCLGQLKNGLIEVTHGQRLVRPFVLGRARVLFTSLKSRKVSWFRLAEMSTLCTSTPTATSTHLITSSTVSTSFSEQVTTIPGTTSLILATSCASFSTPTGSSASAAPVCVSSETVTIGTTTIGGGAITTSVPVLTTITAVSTDFTTLFGSICTTVRGDSNTTAASPPTVSVTTPPPALITSQSSSTLPNGDVTVVSVTRTLIVPPSSFTVTSTDAAPASNNPSSSHSASNHLGAIIGGTVGGIFALVALLISIRCFITRRRKRWDDIFEHDIPAVMAQRSDRGDFSLADEMEPKPYEFGVVGAASNSHSPYSIDSQHSSNQGYRNSSILPTHLLSSPPGVANRPASPEGKERALASPASPIEAAGRDDYFDYQHLNFYSSVEGGGGQRKLQIVNGDARRTSLVTLNQGLHLDLSLPERTIVEDEKGGTGGSNSSHGKSTALPSATSPTHFFRDATSIRPLSSHRGS</sequence>